<feature type="transmembrane region" description="Helical" evidence="1">
    <location>
        <begin position="63"/>
        <end position="82"/>
    </location>
</feature>
<proteinExistence type="predicted"/>
<comment type="caution">
    <text evidence="2">The sequence shown here is derived from an EMBL/GenBank/DDBJ whole genome shotgun (WGS) entry which is preliminary data.</text>
</comment>
<dbReference type="EMBL" id="VFIA01000044">
    <property type="protein sequence ID" value="MBC3794392.1"/>
    <property type="molecule type" value="Genomic_DNA"/>
</dbReference>
<keyword evidence="1" id="KW-1133">Transmembrane helix</keyword>
<evidence type="ECO:0000313" key="2">
    <source>
        <dbReference type="EMBL" id="MBC3794392.1"/>
    </source>
</evidence>
<sequence length="195" mass="22614">MPDSLLVFVTMLALIPTLFLILMAFKNGHTYGITQRYSGFSFPYSVIIVAMMLHQLLRTPVAIRAILLAVLLIQSYFVARLLHHIYEDRDVKYTYFSTPRLPNPHQFAAERIMENYTPGDTVLYPSVRLFAHDEVEKTFSPYSIQEAQLTNLYLPKDADYIQRMDTTEVNKIRLVKGKSGQTITLFDFKGKTYRY</sequence>
<organism evidence="2 3">
    <name type="scientific">Spirosoma utsteinense</name>
    <dbReference type="NCBI Taxonomy" id="2585773"/>
    <lineage>
        <taxon>Bacteria</taxon>
        <taxon>Pseudomonadati</taxon>
        <taxon>Bacteroidota</taxon>
        <taxon>Cytophagia</taxon>
        <taxon>Cytophagales</taxon>
        <taxon>Cytophagaceae</taxon>
        <taxon>Spirosoma</taxon>
    </lineage>
</organism>
<feature type="transmembrane region" description="Helical" evidence="1">
    <location>
        <begin position="6"/>
        <end position="25"/>
    </location>
</feature>
<evidence type="ECO:0000313" key="3">
    <source>
        <dbReference type="Proteomes" id="UP000700732"/>
    </source>
</evidence>
<dbReference type="Proteomes" id="UP000700732">
    <property type="component" value="Unassembled WGS sequence"/>
</dbReference>
<name>A0ABR6WCU4_9BACT</name>
<evidence type="ECO:0000256" key="1">
    <source>
        <dbReference type="SAM" id="Phobius"/>
    </source>
</evidence>
<reference evidence="2 3" key="1">
    <citation type="submission" date="2019-06" db="EMBL/GenBank/DDBJ databases">
        <title>Spirosoma utsteinense sp. nov. isolated from Antarctic ice-free soils.</title>
        <authorList>
            <person name="Tahon G."/>
        </authorList>
    </citation>
    <scope>NUCLEOTIDE SEQUENCE [LARGE SCALE GENOMIC DNA]</scope>
    <source>
        <strain evidence="2 3">LMG 31447</strain>
    </source>
</reference>
<keyword evidence="1" id="KW-0472">Membrane</keyword>
<dbReference type="RefSeq" id="WP_186740870.1">
    <property type="nucleotide sequence ID" value="NZ_VFIA01000044.1"/>
</dbReference>
<gene>
    <name evidence="2" type="ORF">FH603_4921</name>
</gene>
<keyword evidence="3" id="KW-1185">Reference proteome</keyword>
<protein>
    <submittedName>
        <fullName evidence="2">Uncharacterized protein</fullName>
    </submittedName>
</protein>
<feature type="transmembrane region" description="Helical" evidence="1">
    <location>
        <begin position="37"/>
        <end position="57"/>
    </location>
</feature>
<accession>A0ABR6WCU4</accession>
<keyword evidence="1" id="KW-0812">Transmembrane</keyword>